<dbReference type="GO" id="GO:0030170">
    <property type="term" value="F:pyridoxal phosphate binding"/>
    <property type="evidence" value="ECO:0007669"/>
    <property type="project" value="InterPro"/>
</dbReference>
<comment type="caution">
    <text evidence="4">The sequence shown here is derived from an EMBL/GenBank/DDBJ whole genome shotgun (WGS) entry which is preliminary data.</text>
</comment>
<evidence type="ECO:0000256" key="1">
    <source>
        <dbReference type="ARBA" id="ARBA00001933"/>
    </source>
</evidence>
<accession>A0AAN8QQR7</accession>
<organism evidence="4 5">
    <name type="scientific">Coregonus suidteri</name>
    <dbReference type="NCBI Taxonomy" id="861788"/>
    <lineage>
        <taxon>Eukaryota</taxon>
        <taxon>Metazoa</taxon>
        <taxon>Chordata</taxon>
        <taxon>Craniata</taxon>
        <taxon>Vertebrata</taxon>
        <taxon>Euteleostomi</taxon>
        <taxon>Actinopterygii</taxon>
        <taxon>Neopterygii</taxon>
        <taxon>Teleostei</taxon>
        <taxon>Protacanthopterygii</taxon>
        <taxon>Salmoniformes</taxon>
        <taxon>Salmonidae</taxon>
        <taxon>Coregoninae</taxon>
        <taxon>Coregonus</taxon>
    </lineage>
</organism>
<dbReference type="GO" id="GO:0008483">
    <property type="term" value="F:transaminase activity"/>
    <property type="evidence" value="ECO:0007669"/>
    <property type="project" value="InterPro"/>
</dbReference>
<sequence>MTIGKAMGNGHLLACVATTVEIAGAFKDNGVEYFHTFGGNPVSSDVIEKDLRGNSARVGGHLLDLLTQLQTKHPIIGDVRMEDAELVADGIHPILTDMESSQELDNGDI</sequence>
<dbReference type="AlphaFoldDB" id="A0AAN8QQR7"/>
<proteinExistence type="inferred from homology"/>
<dbReference type="SUPFAM" id="SSF53383">
    <property type="entry name" value="PLP-dependent transferases"/>
    <property type="match status" value="1"/>
</dbReference>
<keyword evidence="5" id="KW-1185">Reference proteome</keyword>
<protein>
    <submittedName>
        <fullName evidence="4">Uncharacterized protein</fullName>
    </submittedName>
</protein>
<reference evidence="4 5" key="1">
    <citation type="submission" date="2021-04" db="EMBL/GenBank/DDBJ databases">
        <authorList>
            <person name="De Guttry C."/>
            <person name="Zahm M."/>
            <person name="Klopp C."/>
            <person name="Cabau C."/>
            <person name="Louis A."/>
            <person name="Berthelot C."/>
            <person name="Parey E."/>
            <person name="Roest Crollius H."/>
            <person name="Montfort J."/>
            <person name="Robinson-Rechavi M."/>
            <person name="Bucao C."/>
            <person name="Bouchez O."/>
            <person name="Gislard M."/>
            <person name="Lluch J."/>
            <person name="Milhes M."/>
            <person name="Lampietro C."/>
            <person name="Lopez Roques C."/>
            <person name="Donnadieu C."/>
            <person name="Braasch I."/>
            <person name="Desvignes T."/>
            <person name="Postlethwait J."/>
            <person name="Bobe J."/>
            <person name="Wedekind C."/>
            <person name="Guiguen Y."/>
        </authorList>
    </citation>
    <scope>NUCLEOTIDE SEQUENCE [LARGE SCALE GENOMIC DNA]</scope>
    <source>
        <strain evidence="4">Cs_M1</strain>
        <tissue evidence="4">Blood</tissue>
    </source>
</reference>
<evidence type="ECO:0000313" key="4">
    <source>
        <dbReference type="EMBL" id="KAK6298282.1"/>
    </source>
</evidence>
<dbReference type="GO" id="GO:0005739">
    <property type="term" value="C:mitochondrion"/>
    <property type="evidence" value="ECO:0007669"/>
    <property type="project" value="TreeGrafter"/>
</dbReference>
<dbReference type="InterPro" id="IPR015424">
    <property type="entry name" value="PyrdxlP-dep_Trfase"/>
</dbReference>
<comment type="similarity">
    <text evidence="2">Belongs to the class-III pyridoxal-phosphate-dependent aminotransferase family.</text>
</comment>
<dbReference type="PANTHER" id="PTHR45688:SF6">
    <property type="entry name" value="5-PHOSPHOHYDROXY-L-LYSINE PHOSPHO-LYASE"/>
    <property type="match status" value="1"/>
</dbReference>
<evidence type="ECO:0000313" key="5">
    <source>
        <dbReference type="Proteomes" id="UP001356427"/>
    </source>
</evidence>
<dbReference type="Gene3D" id="3.90.1150.10">
    <property type="entry name" value="Aspartate Aminotransferase, domain 1"/>
    <property type="match status" value="1"/>
</dbReference>
<keyword evidence="3" id="KW-0663">Pyridoxal phosphate</keyword>
<comment type="cofactor">
    <cofactor evidence="1">
        <name>pyridoxal 5'-phosphate</name>
        <dbReference type="ChEBI" id="CHEBI:597326"/>
    </cofactor>
</comment>
<evidence type="ECO:0000256" key="3">
    <source>
        <dbReference type="ARBA" id="ARBA00022898"/>
    </source>
</evidence>
<dbReference type="InterPro" id="IPR005814">
    <property type="entry name" value="Aminotrans_3"/>
</dbReference>
<dbReference type="InterPro" id="IPR015422">
    <property type="entry name" value="PyrdxlP-dep_Trfase_small"/>
</dbReference>
<gene>
    <name evidence="4" type="ORF">J4Q44_G00313370</name>
</gene>
<dbReference type="PANTHER" id="PTHR45688">
    <property type="match status" value="1"/>
</dbReference>
<dbReference type="Gene3D" id="3.40.640.10">
    <property type="entry name" value="Type I PLP-dependent aspartate aminotransferase-like (Major domain)"/>
    <property type="match status" value="1"/>
</dbReference>
<evidence type="ECO:0000256" key="2">
    <source>
        <dbReference type="ARBA" id="ARBA00008954"/>
    </source>
</evidence>
<name>A0AAN8QQR7_9TELE</name>
<dbReference type="InterPro" id="IPR015421">
    <property type="entry name" value="PyrdxlP-dep_Trfase_major"/>
</dbReference>
<dbReference type="Pfam" id="PF00202">
    <property type="entry name" value="Aminotran_3"/>
    <property type="match status" value="1"/>
</dbReference>
<dbReference type="EMBL" id="JAGTTL010000030">
    <property type="protein sequence ID" value="KAK6298282.1"/>
    <property type="molecule type" value="Genomic_DNA"/>
</dbReference>
<dbReference type="Proteomes" id="UP001356427">
    <property type="component" value="Unassembled WGS sequence"/>
</dbReference>